<proteinExistence type="inferred from homology"/>
<organism evidence="8 9">
    <name type="scientific">Candidatus Butyricicoccus avistercoris</name>
    <dbReference type="NCBI Taxonomy" id="2838518"/>
    <lineage>
        <taxon>Bacteria</taxon>
        <taxon>Bacillati</taxon>
        <taxon>Bacillota</taxon>
        <taxon>Clostridia</taxon>
        <taxon>Eubacteriales</taxon>
        <taxon>Butyricicoccaceae</taxon>
        <taxon>Butyricicoccus</taxon>
    </lineage>
</organism>
<dbReference type="GO" id="GO:0008483">
    <property type="term" value="F:transaminase activity"/>
    <property type="evidence" value="ECO:0007669"/>
    <property type="project" value="UniProtKB-KW"/>
</dbReference>
<keyword evidence="8" id="KW-0808">Transferase</keyword>
<dbReference type="InterPro" id="IPR015421">
    <property type="entry name" value="PyrdxlP-dep_Trfase_major"/>
</dbReference>
<name>A0A9D1TH98_9FIRM</name>
<dbReference type="EMBL" id="DXIE01000016">
    <property type="protein sequence ID" value="HIV61633.1"/>
    <property type="molecule type" value="Genomic_DNA"/>
</dbReference>
<evidence type="ECO:0000313" key="9">
    <source>
        <dbReference type="Proteomes" id="UP000886808"/>
    </source>
</evidence>
<evidence type="ECO:0000313" key="8">
    <source>
        <dbReference type="EMBL" id="HIV61633.1"/>
    </source>
</evidence>
<protein>
    <submittedName>
        <fullName evidence="8">Aminotransferase class V-fold PLP-dependent enzyme</fullName>
    </submittedName>
</protein>
<evidence type="ECO:0000259" key="6">
    <source>
        <dbReference type="Pfam" id="PF01276"/>
    </source>
</evidence>
<evidence type="ECO:0000256" key="2">
    <source>
        <dbReference type="ARBA" id="ARBA00010671"/>
    </source>
</evidence>
<evidence type="ECO:0000259" key="7">
    <source>
        <dbReference type="Pfam" id="PF03711"/>
    </source>
</evidence>
<dbReference type="Proteomes" id="UP000886808">
    <property type="component" value="Unassembled WGS sequence"/>
</dbReference>
<dbReference type="SUPFAM" id="SSF53383">
    <property type="entry name" value="PLP-dependent transferases"/>
    <property type="match status" value="1"/>
</dbReference>
<evidence type="ECO:0000256" key="3">
    <source>
        <dbReference type="ARBA" id="ARBA00022793"/>
    </source>
</evidence>
<dbReference type="Gene3D" id="3.40.640.10">
    <property type="entry name" value="Type I PLP-dependent aspartate aminotransferase-like (Major domain)"/>
    <property type="match status" value="1"/>
</dbReference>
<comment type="cofactor">
    <cofactor evidence="1">
        <name>pyridoxal 5'-phosphate</name>
        <dbReference type="ChEBI" id="CHEBI:597326"/>
    </cofactor>
</comment>
<dbReference type="GO" id="GO:0016831">
    <property type="term" value="F:carboxy-lyase activity"/>
    <property type="evidence" value="ECO:0007669"/>
    <property type="project" value="UniProtKB-KW"/>
</dbReference>
<dbReference type="InterPro" id="IPR036633">
    <property type="entry name" value="Prn/Lys/Arg_de-COase_C_sf"/>
</dbReference>
<comment type="similarity">
    <text evidence="2">Belongs to the Orn/Lys/Arg decarboxylase class-I family.</text>
</comment>
<reference evidence="8" key="1">
    <citation type="journal article" date="2021" name="PeerJ">
        <title>Extensive microbial diversity within the chicken gut microbiome revealed by metagenomics and culture.</title>
        <authorList>
            <person name="Gilroy R."/>
            <person name="Ravi A."/>
            <person name="Getino M."/>
            <person name="Pursley I."/>
            <person name="Horton D.L."/>
            <person name="Alikhan N.F."/>
            <person name="Baker D."/>
            <person name="Gharbi K."/>
            <person name="Hall N."/>
            <person name="Watson M."/>
            <person name="Adriaenssens E.M."/>
            <person name="Foster-Nyarko E."/>
            <person name="Jarju S."/>
            <person name="Secka A."/>
            <person name="Antonio M."/>
            <person name="Oren A."/>
            <person name="Chaudhuri R.R."/>
            <person name="La Ragione R."/>
            <person name="Hildebrand F."/>
            <person name="Pallen M.J."/>
        </authorList>
    </citation>
    <scope>NUCLEOTIDE SEQUENCE</scope>
    <source>
        <strain evidence="8">CHK193-4272</strain>
    </source>
</reference>
<dbReference type="Pfam" id="PF03711">
    <property type="entry name" value="OKR_DC_1_C"/>
    <property type="match status" value="1"/>
</dbReference>
<sequence length="454" mass="50143">MNTPLYNSLSELINKNTLRMHMPGHKGKSHFKLFDNIFPYDFTETAETGNLYEEDGAIRESEILAAKLYKAYDCHFLTGGSTEGIHAMLGAICSDGGSVLLDRNCHKSVTSACALFDLNPYFVYPEILEPYGFGGKLSLEQTENQLKTHKDIKAMLIVSPNYYGIIQDIKALADLCHSYNVKLLVDAAHGAHFPAINLPSPIELGADAAVLSAHKTLPALGQAAYLITADTVDSKAIRQTESMVCTSSPSYPIMVSLDLARDWLQNTNDYRICAERVNDIRQFINDNTAFTALTPNDNFDLDKTRLTVCTAKTGVSGHQILKKLDSEFNIICEMADDRNVVCILTGIDSKYDFEQLKNAFLVCSSGLSDDITPDIIPALPEPKQAISVRKAWFSKNKSVSIKDAEGKICARPITPYPPGIPVVFSGEEITAKHVEFLTKRCYNTVSEVLICTEF</sequence>
<feature type="domain" description="Orn/Lys/Arg decarboxylases family 1 pyridoxal-P attachment site" evidence="6">
    <location>
        <begin position="3"/>
        <end position="283"/>
    </location>
</feature>
<dbReference type="Pfam" id="PF01276">
    <property type="entry name" value="OKR_DC_1"/>
    <property type="match status" value="1"/>
</dbReference>
<dbReference type="InterPro" id="IPR052357">
    <property type="entry name" value="Orn_Lys_Arg_decarboxylase-I"/>
</dbReference>
<dbReference type="InterPro" id="IPR000310">
    <property type="entry name" value="Orn/Lys/Arg_deCO2ase_major_dom"/>
</dbReference>
<keyword evidence="4" id="KW-0663">Pyridoxal phosphate</keyword>
<keyword evidence="3" id="KW-0210">Decarboxylase</keyword>
<dbReference type="PANTHER" id="PTHR43277:SF4">
    <property type="entry name" value="ARGININE DECARBOXYLASE"/>
    <property type="match status" value="1"/>
</dbReference>
<dbReference type="PANTHER" id="PTHR43277">
    <property type="entry name" value="ARGININE DECARBOXYLASE"/>
    <property type="match status" value="1"/>
</dbReference>
<dbReference type="AlphaFoldDB" id="A0A9D1TH98"/>
<comment type="caution">
    <text evidence="8">The sequence shown here is derived from an EMBL/GenBank/DDBJ whole genome shotgun (WGS) entry which is preliminary data.</text>
</comment>
<keyword evidence="5" id="KW-0456">Lyase</keyword>
<feature type="domain" description="Orn/Lys/Arg decarboxylase C-terminal" evidence="7">
    <location>
        <begin position="390"/>
        <end position="435"/>
    </location>
</feature>
<reference evidence="8" key="2">
    <citation type="submission" date="2021-04" db="EMBL/GenBank/DDBJ databases">
        <authorList>
            <person name="Gilroy R."/>
        </authorList>
    </citation>
    <scope>NUCLEOTIDE SEQUENCE</scope>
    <source>
        <strain evidence="8">CHK193-4272</strain>
    </source>
</reference>
<accession>A0A9D1TH98</accession>
<evidence type="ECO:0000256" key="5">
    <source>
        <dbReference type="ARBA" id="ARBA00023239"/>
    </source>
</evidence>
<gene>
    <name evidence="8" type="ORF">H9746_02120</name>
</gene>
<dbReference type="Gene3D" id="3.90.100.10">
    <property type="entry name" value="Orn/Lys/Arg decarboxylase, C-terminal domain"/>
    <property type="match status" value="1"/>
</dbReference>
<keyword evidence="8" id="KW-0032">Aminotransferase</keyword>
<dbReference type="SUPFAM" id="SSF55904">
    <property type="entry name" value="Ornithine decarboxylase C-terminal domain"/>
    <property type="match status" value="1"/>
</dbReference>
<evidence type="ECO:0000256" key="1">
    <source>
        <dbReference type="ARBA" id="ARBA00001933"/>
    </source>
</evidence>
<dbReference type="InterPro" id="IPR008286">
    <property type="entry name" value="Prn/Lys/Arg_de-COase_C"/>
</dbReference>
<dbReference type="InterPro" id="IPR015424">
    <property type="entry name" value="PyrdxlP-dep_Trfase"/>
</dbReference>
<evidence type="ECO:0000256" key="4">
    <source>
        <dbReference type="ARBA" id="ARBA00022898"/>
    </source>
</evidence>